<name>A0AAD1M1H2_MYCXE</name>
<dbReference type="KEGG" id="mxe:MYXE_22210"/>
<evidence type="ECO:0000313" key="2">
    <source>
        <dbReference type="Proteomes" id="UP000464624"/>
    </source>
</evidence>
<dbReference type="InterPro" id="IPR036508">
    <property type="entry name" value="Chitin-bd_dom_sf"/>
</dbReference>
<gene>
    <name evidence="1" type="ORF">MYXE_22210</name>
</gene>
<dbReference type="RefSeq" id="WP_085196530.1">
    <property type="nucleotide sequence ID" value="NZ_AP022314.1"/>
</dbReference>
<dbReference type="EMBL" id="AP022314">
    <property type="protein sequence ID" value="BBU22431.1"/>
    <property type="molecule type" value="Genomic_DNA"/>
</dbReference>
<dbReference type="AlphaFoldDB" id="A0AAD1M1H2"/>
<evidence type="ECO:0000313" key="1">
    <source>
        <dbReference type="EMBL" id="BBU22431.1"/>
    </source>
</evidence>
<dbReference type="Proteomes" id="UP000464624">
    <property type="component" value="Chromosome"/>
</dbReference>
<dbReference type="SUPFAM" id="SSF57625">
    <property type="entry name" value="Invertebrate chitin-binding proteins"/>
    <property type="match status" value="1"/>
</dbReference>
<protein>
    <submittedName>
        <fullName evidence="1">Uncharacterized protein</fullName>
    </submittedName>
</protein>
<dbReference type="GO" id="GO:0008061">
    <property type="term" value="F:chitin binding"/>
    <property type="evidence" value="ECO:0007669"/>
    <property type="project" value="InterPro"/>
</dbReference>
<proteinExistence type="predicted"/>
<sequence length="100" mass="10640">MFAKIKHVGVIGAAIAGVGWMTTVSPVVAYAQPPRIPPGTDITCPNGGPDDVQYLPDPDDPNAYYVCAGGVEQQHRSCPTEVIMTTPPRCRPSSNHHSMP</sequence>
<accession>A0AAD1M1H2</accession>
<reference evidence="1 2" key="1">
    <citation type="submission" date="2019-12" db="EMBL/GenBank/DDBJ databases">
        <title>Complete genome sequence of Mycolicibacterium xenopi str. JCM15661T.</title>
        <authorList>
            <person name="Yoshida M."/>
            <person name="Fukano H."/>
            <person name="Asakura T."/>
            <person name="Hoshino Y."/>
        </authorList>
    </citation>
    <scope>NUCLEOTIDE SEQUENCE [LARGE SCALE GENOMIC DNA]</scope>
    <source>
        <strain evidence="1 2">JCM 15661T</strain>
    </source>
</reference>
<organism evidence="1 2">
    <name type="scientific">Mycobacterium xenopi</name>
    <dbReference type="NCBI Taxonomy" id="1789"/>
    <lineage>
        <taxon>Bacteria</taxon>
        <taxon>Bacillati</taxon>
        <taxon>Actinomycetota</taxon>
        <taxon>Actinomycetes</taxon>
        <taxon>Mycobacteriales</taxon>
        <taxon>Mycobacteriaceae</taxon>
        <taxon>Mycobacterium</taxon>
    </lineage>
</organism>